<dbReference type="Proteomes" id="UP001209083">
    <property type="component" value="Chromosome"/>
</dbReference>
<keyword evidence="5 6" id="KW-0472">Membrane</keyword>
<evidence type="ECO:0000256" key="5">
    <source>
        <dbReference type="ARBA" id="ARBA00023136"/>
    </source>
</evidence>
<comment type="subcellular location">
    <subcellularLocation>
        <location evidence="1">Cell membrane</location>
        <topology evidence="1">Multi-pass membrane protein</topology>
    </subcellularLocation>
</comment>
<accession>A0ABY8QV06</accession>
<sequence length="140" mass="15907">MSGSPMDERPDAESSSPWTARRYGQARGALTFYRIMAYITGTFLLVLCVEMILKYGLQIDMQFGSFNLASAIAIGHGWCYVVYLIADFRLWQSMRWRLKDFLIIALGGVIPLLSFILEKRVHARASRELDDAIVLAPRDL</sequence>
<dbReference type="NCBIfam" id="TIGR03954">
    <property type="entry name" value="integ_memb_HG"/>
    <property type="match status" value="1"/>
</dbReference>
<dbReference type="InterPro" id="IPR023845">
    <property type="entry name" value="DUF3817_TM"/>
</dbReference>
<gene>
    <name evidence="8" type="ORF">LWF01_03610</name>
</gene>
<dbReference type="RefSeq" id="WP_349639678.1">
    <property type="nucleotide sequence ID" value="NZ_CP090958.1"/>
</dbReference>
<organism evidence="8 9">
    <name type="scientific">Saxibacter everestensis</name>
    <dbReference type="NCBI Taxonomy" id="2909229"/>
    <lineage>
        <taxon>Bacteria</taxon>
        <taxon>Bacillati</taxon>
        <taxon>Actinomycetota</taxon>
        <taxon>Actinomycetes</taxon>
        <taxon>Micrococcales</taxon>
        <taxon>Brevibacteriaceae</taxon>
        <taxon>Saxibacter</taxon>
    </lineage>
</organism>
<evidence type="ECO:0000256" key="4">
    <source>
        <dbReference type="ARBA" id="ARBA00022989"/>
    </source>
</evidence>
<evidence type="ECO:0000256" key="2">
    <source>
        <dbReference type="ARBA" id="ARBA00022475"/>
    </source>
</evidence>
<feature type="transmembrane region" description="Helical" evidence="6">
    <location>
        <begin position="65"/>
        <end position="86"/>
    </location>
</feature>
<keyword evidence="9" id="KW-1185">Reference proteome</keyword>
<feature type="transmembrane region" description="Helical" evidence="6">
    <location>
        <begin position="32"/>
        <end position="53"/>
    </location>
</feature>
<protein>
    <submittedName>
        <fullName evidence="8">DUF3817 domain-containing protein</fullName>
    </submittedName>
</protein>
<evidence type="ECO:0000256" key="6">
    <source>
        <dbReference type="SAM" id="Phobius"/>
    </source>
</evidence>
<evidence type="ECO:0000313" key="8">
    <source>
        <dbReference type="EMBL" id="WGW12872.1"/>
    </source>
</evidence>
<evidence type="ECO:0000256" key="3">
    <source>
        <dbReference type="ARBA" id="ARBA00022692"/>
    </source>
</evidence>
<dbReference type="PANTHER" id="PTHR40077">
    <property type="entry name" value="MEMBRANE PROTEIN-RELATED"/>
    <property type="match status" value="1"/>
</dbReference>
<evidence type="ECO:0000259" key="7">
    <source>
        <dbReference type="Pfam" id="PF12823"/>
    </source>
</evidence>
<feature type="transmembrane region" description="Helical" evidence="6">
    <location>
        <begin position="98"/>
        <end position="117"/>
    </location>
</feature>
<evidence type="ECO:0000256" key="1">
    <source>
        <dbReference type="ARBA" id="ARBA00004651"/>
    </source>
</evidence>
<evidence type="ECO:0000313" key="9">
    <source>
        <dbReference type="Proteomes" id="UP001209083"/>
    </source>
</evidence>
<keyword evidence="4 6" id="KW-1133">Transmembrane helix</keyword>
<dbReference type="PANTHER" id="PTHR40077:SF2">
    <property type="entry name" value="MEMBRANE PROTEIN"/>
    <property type="match status" value="1"/>
</dbReference>
<keyword evidence="2" id="KW-1003">Cell membrane</keyword>
<reference evidence="8 9" key="1">
    <citation type="submission" date="2023-05" db="EMBL/GenBank/DDBJ databases">
        <title>Lithophilousrod everest ZFBP1038 complete genpme.</title>
        <authorList>
            <person name="Tian M."/>
        </authorList>
    </citation>
    <scope>NUCLEOTIDE SEQUENCE [LARGE SCALE GENOMIC DNA]</scope>
    <source>
        <strain evidence="8 9">ZFBP1038</strain>
    </source>
</reference>
<dbReference type="EMBL" id="CP090958">
    <property type="protein sequence ID" value="WGW12872.1"/>
    <property type="molecule type" value="Genomic_DNA"/>
</dbReference>
<feature type="domain" description="DUF3817" evidence="7">
    <location>
        <begin position="30"/>
        <end position="122"/>
    </location>
</feature>
<dbReference type="Pfam" id="PF12823">
    <property type="entry name" value="DUF3817"/>
    <property type="match status" value="1"/>
</dbReference>
<keyword evidence="3 6" id="KW-0812">Transmembrane</keyword>
<proteinExistence type="predicted"/>
<name>A0ABY8QV06_9MICO</name>